<sequence>MTVDRPPLRRASLDTSPPIDGGEESARTLGSLPLPPEGEVALRSSDGVGDGLGEQLPIEARNLRRFLSEMAGRPEGSVT</sequence>
<comment type="caution">
    <text evidence="2">The sequence shown here is derived from an EMBL/GenBank/DDBJ whole genome shotgun (WGS) entry which is preliminary data.</text>
</comment>
<reference evidence="2 3" key="1">
    <citation type="submission" date="2013-02" db="EMBL/GenBank/DDBJ databases">
        <authorList>
            <person name="Genoscope - CEA"/>
        </authorList>
    </citation>
    <scope>NUCLEOTIDE SEQUENCE [LARGE SCALE GENOMIC DNA]</scope>
    <source>
        <strain evidence="2 3">STM 2683</strain>
    </source>
</reference>
<feature type="region of interest" description="Disordered" evidence="1">
    <location>
        <begin position="1"/>
        <end position="53"/>
    </location>
</feature>
<organism evidence="2 3">
    <name type="scientific">Mesorhizobium metallidurans STM 2683</name>
    <dbReference type="NCBI Taxonomy" id="1297569"/>
    <lineage>
        <taxon>Bacteria</taxon>
        <taxon>Pseudomonadati</taxon>
        <taxon>Pseudomonadota</taxon>
        <taxon>Alphaproteobacteria</taxon>
        <taxon>Hyphomicrobiales</taxon>
        <taxon>Phyllobacteriaceae</taxon>
        <taxon>Mesorhizobium</taxon>
    </lineage>
</organism>
<keyword evidence="3" id="KW-1185">Reference proteome</keyword>
<dbReference type="STRING" id="1297569.MESS2_1040033"/>
<evidence type="ECO:0000313" key="2">
    <source>
        <dbReference type="EMBL" id="CCV03388.1"/>
    </source>
</evidence>
<dbReference type="Proteomes" id="UP000012062">
    <property type="component" value="Unassembled WGS sequence"/>
</dbReference>
<dbReference type="EMBL" id="CAUM01000007">
    <property type="protein sequence ID" value="CCV03388.1"/>
    <property type="molecule type" value="Genomic_DNA"/>
</dbReference>
<accession>M5EGY8</accession>
<protein>
    <submittedName>
        <fullName evidence="2">Uncharacterized protein</fullName>
    </submittedName>
</protein>
<evidence type="ECO:0000256" key="1">
    <source>
        <dbReference type="SAM" id="MobiDB-lite"/>
    </source>
</evidence>
<evidence type="ECO:0000313" key="3">
    <source>
        <dbReference type="Proteomes" id="UP000012062"/>
    </source>
</evidence>
<proteinExistence type="predicted"/>
<gene>
    <name evidence="2" type="ORF">MESS2_1040033</name>
</gene>
<name>M5EGY8_9HYPH</name>
<dbReference type="AlphaFoldDB" id="M5EGY8"/>